<organism evidence="2 3">
    <name type="scientific">Alicyclobacillus fodiniaquatilis</name>
    <dbReference type="NCBI Taxonomy" id="1661150"/>
    <lineage>
        <taxon>Bacteria</taxon>
        <taxon>Bacillati</taxon>
        <taxon>Bacillota</taxon>
        <taxon>Bacilli</taxon>
        <taxon>Bacillales</taxon>
        <taxon>Alicyclobacillaceae</taxon>
        <taxon>Alicyclobacillus</taxon>
    </lineage>
</organism>
<dbReference type="Proteomes" id="UP001597079">
    <property type="component" value="Unassembled WGS sequence"/>
</dbReference>
<sequence>MLDLKFKDEHSPILNNRQWNSKWLLRSGYAVCLWSIAYMIPHVYWALGGTAGLSLLKPSVSVSTSFKLINWVALPFFIVPTLAGLGFIYFHKSKIIRSLLLFVSVLGCSIATSHGIYGIVYRGLQITNVIGLGNGTFHIHEDAYVLWDMVIFEPWFLLEGILLATVGWFFLGEARTRKIWLTTCILGIIVGLTTGIMGVRFA</sequence>
<keyword evidence="3" id="KW-1185">Reference proteome</keyword>
<dbReference type="Pfam" id="PF13160">
    <property type="entry name" value="DUF3995"/>
    <property type="match status" value="1"/>
</dbReference>
<keyword evidence="1" id="KW-1133">Transmembrane helix</keyword>
<dbReference type="EMBL" id="JBHUCX010000020">
    <property type="protein sequence ID" value="MFD1674494.1"/>
    <property type="molecule type" value="Genomic_DNA"/>
</dbReference>
<feature type="transmembrane region" description="Helical" evidence="1">
    <location>
        <begin position="27"/>
        <end position="48"/>
    </location>
</feature>
<dbReference type="RefSeq" id="WP_377942360.1">
    <property type="nucleotide sequence ID" value="NZ_JBHUCX010000020.1"/>
</dbReference>
<feature type="transmembrane region" description="Helical" evidence="1">
    <location>
        <begin position="155"/>
        <end position="172"/>
    </location>
</feature>
<evidence type="ECO:0000256" key="1">
    <source>
        <dbReference type="SAM" id="Phobius"/>
    </source>
</evidence>
<proteinExistence type="predicted"/>
<name>A0ABW4JF55_9BACL</name>
<evidence type="ECO:0000313" key="2">
    <source>
        <dbReference type="EMBL" id="MFD1674494.1"/>
    </source>
</evidence>
<accession>A0ABW4JF55</accession>
<keyword evidence="1" id="KW-0812">Transmembrane</keyword>
<feature type="transmembrane region" description="Helical" evidence="1">
    <location>
        <begin position="68"/>
        <end position="90"/>
    </location>
</feature>
<comment type="caution">
    <text evidence="2">The sequence shown here is derived from an EMBL/GenBank/DDBJ whole genome shotgun (WGS) entry which is preliminary data.</text>
</comment>
<protein>
    <submittedName>
        <fullName evidence="2">DUF3995 domain-containing protein</fullName>
    </submittedName>
</protein>
<feature type="transmembrane region" description="Helical" evidence="1">
    <location>
        <begin position="99"/>
        <end position="120"/>
    </location>
</feature>
<dbReference type="InterPro" id="IPR025058">
    <property type="entry name" value="DUF3995"/>
</dbReference>
<keyword evidence="1" id="KW-0472">Membrane</keyword>
<feature type="transmembrane region" description="Helical" evidence="1">
    <location>
        <begin position="179"/>
        <end position="199"/>
    </location>
</feature>
<evidence type="ECO:0000313" key="3">
    <source>
        <dbReference type="Proteomes" id="UP001597079"/>
    </source>
</evidence>
<gene>
    <name evidence="2" type="ORF">ACFSB2_07215</name>
</gene>
<reference evidence="3" key="1">
    <citation type="journal article" date="2019" name="Int. J. Syst. Evol. Microbiol.">
        <title>The Global Catalogue of Microorganisms (GCM) 10K type strain sequencing project: providing services to taxonomists for standard genome sequencing and annotation.</title>
        <authorList>
            <consortium name="The Broad Institute Genomics Platform"/>
            <consortium name="The Broad Institute Genome Sequencing Center for Infectious Disease"/>
            <person name="Wu L."/>
            <person name="Ma J."/>
        </authorList>
    </citation>
    <scope>NUCLEOTIDE SEQUENCE [LARGE SCALE GENOMIC DNA]</scope>
    <source>
        <strain evidence="3">CGMCC 1.12286</strain>
    </source>
</reference>